<evidence type="ECO:0000256" key="5">
    <source>
        <dbReference type="ARBA" id="ARBA00022842"/>
    </source>
</evidence>
<dbReference type="InterPro" id="IPR015797">
    <property type="entry name" value="NUDIX_hydrolase-like_dom_sf"/>
</dbReference>
<dbReference type="InterPro" id="IPR000086">
    <property type="entry name" value="NUDIX_hydrolase_dom"/>
</dbReference>
<dbReference type="InterPro" id="IPR045121">
    <property type="entry name" value="CoAse"/>
</dbReference>
<keyword evidence="3" id="KW-0479">Metal-binding</keyword>
<dbReference type="CDD" id="cd03426">
    <property type="entry name" value="NUDIX_CoAse_Nudt7"/>
    <property type="match status" value="1"/>
</dbReference>
<evidence type="ECO:0000313" key="9">
    <source>
        <dbReference type="Proteomes" id="UP000324298"/>
    </source>
</evidence>
<comment type="cofactor">
    <cofactor evidence="1">
        <name>Mn(2+)</name>
        <dbReference type="ChEBI" id="CHEBI:29035"/>
    </cofactor>
</comment>
<dbReference type="PROSITE" id="PS51462">
    <property type="entry name" value="NUDIX"/>
    <property type="match status" value="1"/>
</dbReference>
<comment type="cofactor">
    <cofactor evidence="2">
        <name>Mg(2+)</name>
        <dbReference type="ChEBI" id="CHEBI:18420"/>
    </cofactor>
</comment>
<accession>A0A5A9XL47</accession>
<dbReference type="Proteomes" id="UP000324298">
    <property type="component" value="Unassembled WGS sequence"/>
</dbReference>
<dbReference type="RefSeq" id="WP_149307199.1">
    <property type="nucleotide sequence ID" value="NZ_SRSD01000004.1"/>
</dbReference>
<feature type="domain" description="Nudix hydrolase" evidence="7">
    <location>
        <begin position="5"/>
        <end position="139"/>
    </location>
</feature>
<protein>
    <submittedName>
        <fullName evidence="8">CoA pyrophosphatase</fullName>
    </submittedName>
</protein>
<dbReference type="EMBL" id="SRSD01000004">
    <property type="protein sequence ID" value="KAA0892261.1"/>
    <property type="molecule type" value="Genomic_DNA"/>
</dbReference>
<dbReference type="Pfam" id="PF00293">
    <property type="entry name" value="NUDIX"/>
    <property type="match status" value="1"/>
</dbReference>
<keyword evidence="9" id="KW-1185">Reference proteome</keyword>
<organism evidence="8 9">
    <name type="scientific">Oryzomonas rubra</name>
    <dbReference type="NCBI Taxonomy" id="2509454"/>
    <lineage>
        <taxon>Bacteria</taxon>
        <taxon>Pseudomonadati</taxon>
        <taxon>Thermodesulfobacteriota</taxon>
        <taxon>Desulfuromonadia</taxon>
        <taxon>Geobacterales</taxon>
        <taxon>Geobacteraceae</taxon>
        <taxon>Oryzomonas</taxon>
    </lineage>
</organism>
<gene>
    <name evidence="8" type="ORF">ET418_08690</name>
</gene>
<dbReference type="GO" id="GO:0046872">
    <property type="term" value="F:metal ion binding"/>
    <property type="evidence" value="ECO:0007669"/>
    <property type="project" value="UniProtKB-KW"/>
</dbReference>
<reference evidence="8 9" key="1">
    <citation type="submission" date="2019-04" db="EMBL/GenBank/DDBJ databases">
        <title>Geobacter ruber sp. nov., ferric-reducing bacteria isolated from paddy soil.</title>
        <authorList>
            <person name="Xu Z."/>
            <person name="Masuda Y."/>
            <person name="Itoh H."/>
            <person name="Senoo K."/>
        </authorList>
    </citation>
    <scope>NUCLEOTIDE SEQUENCE [LARGE SCALE GENOMIC DNA]</scope>
    <source>
        <strain evidence="8 9">Red88</strain>
    </source>
</reference>
<keyword evidence="4" id="KW-0378">Hydrolase</keyword>
<comment type="caution">
    <text evidence="8">The sequence shown here is derived from an EMBL/GenBank/DDBJ whole genome shotgun (WGS) entry which is preliminary data.</text>
</comment>
<proteinExistence type="predicted"/>
<evidence type="ECO:0000256" key="4">
    <source>
        <dbReference type="ARBA" id="ARBA00022801"/>
    </source>
</evidence>
<dbReference type="SUPFAM" id="SSF55811">
    <property type="entry name" value="Nudix"/>
    <property type="match status" value="1"/>
</dbReference>
<dbReference type="AlphaFoldDB" id="A0A5A9XL47"/>
<dbReference type="OrthoDB" id="9802805at2"/>
<sequence length="170" mass="19167">MEAGPVPAAVLLPLFLRNNDYHLLFTKRTGHLLHHGGEISFPGGALNPEEEPEQGALRETWEEVGIHPSHVEILGALDDFYSIHHYLVTPLVGVIPGDYPYAINPDEIDRLIEAPVAHFLDPTVLRMEPRQWQGESLMLRHYDFRGDDIWGLTAAILAQFLEIVFDGKLE</sequence>
<evidence type="ECO:0000256" key="3">
    <source>
        <dbReference type="ARBA" id="ARBA00022723"/>
    </source>
</evidence>
<evidence type="ECO:0000256" key="6">
    <source>
        <dbReference type="ARBA" id="ARBA00023211"/>
    </source>
</evidence>
<keyword evidence="6" id="KW-0464">Manganese</keyword>
<name>A0A5A9XL47_9BACT</name>
<dbReference type="GO" id="GO:0010945">
    <property type="term" value="F:coenzyme A diphosphatase activity"/>
    <property type="evidence" value="ECO:0007669"/>
    <property type="project" value="InterPro"/>
</dbReference>
<dbReference type="PROSITE" id="PS00893">
    <property type="entry name" value="NUDIX_BOX"/>
    <property type="match status" value="1"/>
</dbReference>
<dbReference type="InterPro" id="IPR020084">
    <property type="entry name" value="NUDIX_hydrolase_CS"/>
</dbReference>
<dbReference type="PANTHER" id="PTHR12992">
    <property type="entry name" value="NUDIX HYDROLASE"/>
    <property type="match status" value="1"/>
</dbReference>
<keyword evidence="5" id="KW-0460">Magnesium</keyword>
<dbReference type="PANTHER" id="PTHR12992:SF11">
    <property type="entry name" value="MITOCHONDRIAL COENZYME A DIPHOSPHATASE NUDT8"/>
    <property type="match status" value="1"/>
</dbReference>
<evidence type="ECO:0000256" key="2">
    <source>
        <dbReference type="ARBA" id="ARBA00001946"/>
    </source>
</evidence>
<evidence type="ECO:0000256" key="1">
    <source>
        <dbReference type="ARBA" id="ARBA00001936"/>
    </source>
</evidence>
<dbReference type="Gene3D" id="3.90.79.10">
    <property type="entry name" value="Nucleoside Triphosphate Pyrophosphohydrolase"/>
    <property type="match status" value="1"/>
</dbReference>
<evidence type="ECO:0000259" key="7">
    <source>
        <dbReference type="PROSITE" id="PS51462"/>
    </source>
</evidence>
<evidence type="ECO:0000313" key="8">
    <source>
        <dbReference type="EMBL" id="KAA0892261.1"/>
    </source>
</evidence>